<reference evidence="3 4" key="1">
    <citation type="submission" date="2017-06" db="EMBL/GenBank/DDBJ databases">
        <authorList>
            <person name="Kim H.J."/>
            <person name="Triplett B.A."/>
        </authorList>
    </citation>
    <scope>NUCLEOTIDE SEQUENCE [LARGE SCALE GENOMIC DNA]</scope>
    <source>
        <strain evidence="3">FRACA_ARgP5</strain>
    </source>
</reference>
<protein>
    <submittedName>
        <fullName evidence="3">Uncharacterized protein</fullName>
    </submittedName>
</protein>
<dbReference type="EMBL" id="FZMO01000043">
    <property type="protein sequence ID" value="SNQ46356.1"/>
    <property type="molecule type" value="Genomic_DNA"/>
</dbReference>
<evidence type="ECO:0000313" key="3">
    <source>
        <dbReference type="EMBL" id="SNQ46356.1"/>
    </source>
</evidence>
<accession>A0A2I2KL34</accession>
<proteinExistence type="predicted"/>
<feature type="compositionally biased region" description="Low complexity" evidence="1">
    <location>
        <begin position="92"/>
        <end position="105"/>
    </location>
</feature>
<evidence type="ECO:0000256" key="2">
    <source>
        <dbReference type="SAM" id="Phobius"/>
    </source>
</evidence>
<feature type="transmembrane region" description="Helical" evidence="2">
    <location>
        <begin position="20"/>
        <end position="37"/>
    </location>
</feature>
<dbReference type="AlphaFoldDB" id="A0A2I2KL34"/>
<name>A0A2I2KL34_9ACTN</name>
<keyword evidence="2" id="KW-0472">Membrane</keyword>
<dbReference type="RefSeq" id="WP_243407213.1">
    <property type="nucleotide sequence ID" value="NZ_FZMO01000043.1"/>
</dbReference>
<evidence type="ECO:0000256" key="1">
    <source>
        <dbReference type="SAM" id="MobiDB-lite"/>
    </source>
</evidence>
<sequence>MLTGRDFFPHLLAGPFHHGLMVVFGVAAGLGVLAGLASQLRGALPKPPQTQGAAEVAVAAELAVAAVAAELAVAAGVDELAGVAGGTGEAGATGAAGAVTGAGPASREDHSG</sequence>
<keyword evidence="2" id="KW-1133">Transmembrane helix</keyword>
<gene>
    <name evidence="3" type="ORF">FRACA_1370015</name>
</gene>
<keyword evidence="4" id="KW-1185">Reference proteome</keyword>
<feature type="region of interest" description="Disordered" evidence="1">
    <location>
        <begin position="89"/>
        <end position="112"/>
    </location>
</feature>
<organism evidence="3 4">
    <name type="scientific">Frankia canadensis</name>
    <dbReference type="NCBI Taxonomy" id="1836972"/>
    <lineage>
        <taxon>Bacteria</taxon>
        <taxon>Bacillati</taxon>
        <taxon>Actinomycetota</taxon>
        <taxon>Actinomycetes</taxon>
        <taxon>Frankiales</taxon>
        <taxon>Frankiaceae</taxon>
        <taxon>Frankia</taxon>
    </lineage>
</organism>
<evidence type="ECO:0000313" key="4">
    <source>
        <dbReference type="Proteomes" id="UP000234331"/>
    </source>
</evidence>
<dbReference type="Proteomes" id="UP000234331">
    <property type="component" value="Unassembled WGS sequence"/>
</dbReference>
<keyword evidence="2" id="KW-0812">Transmembrane</keyword>